<dbReference type="GO" id="GO:0004553">
    <property type="term" value="F:hydrolase activity, hydrolyzing O-glycosyl compounds"/>
    <property type="evidence" value="ECO:0007669"/>
    <property type="project" value="InterPro"/>
</dbReference>
<keyword evidence="3" id="KW-0119">Carbohydrate metabolism</keyword>
<dbReference type="InterPro" id="IPR018087">
    <property type="entry name" value="Glyco_hydro_5_CS"/>
</dbReference>
<dbReference type="RefSeq" id="WP_153790555.1">
    <property type="nucleotide sequence ID" value="NZ_CP045915.1"/>
</dbReference>
<dbReference type="Proteomes" id="UP000339690">
    <property type="component" value="Chromosome"/>
</dbReference>
<dbReference type="PROSITE" id="PS00659">
    <property type="entry name" value="GLYCOSYL_HYDROL_F5"/>
    <property type="match status" value="1"/>
</dbReference>
<evidence type="ECO:0000256" key="3">
    <source>
        <dbReference type="ARBA" id="ARBA00023326"/>
    </source>
</evidence>
<dbReference type="SUPFAM" id="SSF51445">
    <property type="entry name" value="(Trans)glycosidases"/>
    <property type="match status" value="1"/>
</dbReference>
<evidence type="ECO:0000256" key="2">
    <source>
        <dbReference type="ARBA" id="ARBA00023295"/>
    </source>
</evidence>
<gene>
    <name evidence="4" type="ORF">GI584_05645</name>
</gene>
<dbReference type="InterPro" id="IPR017853">
    <property type="entry name" value="GH"/>
</dbReference>
<evidence type="ECO:0000313" key="4">
    <source>
        <dbReference type="EMBL" id="QGH33532.1"/>
    </source>
</evidence>
<evidence type="ECO:0000256" key="1">
    <source>
        <dbReference type="ARBA" id="ARBA00022801"/>
    </source>
</evidence>
<evidence type="ECO:0000313" key="5">
    <source>
        <dbReference type="Proteomes" id="UP000339690"/>
    </source>
</evidence>
<dbReference type="EMBL" id="CP045915">
    <property type="protein sequence ID" value="QGH33532.1"/>
    <property type="molecule type" value="Genomic_DNA"/>
</dbReference>
<sequence length="339" mass="39832">MNTKVKGAIYLPAQAYNAYQMWRDYRADEIVRDLEFAKQLNLNALRVWLSYEYWLEEPEKTKEVFDHFLEESEKKGIRILPSLFEKVGIEPTLEAREDKSPMTAACVYSPSMDIISDSNRWNEPAAFVKWFMQHYRDDNRLLAVEVMNEPYGVDRLQFAREMLICAKERKGNLPLTIGCIDFEHNMYFLDIGIDILQNHANFPNSIEYIENRLAQFEEFGKILNKPVWLTEWQRIRPTSNGWGHNPLGNGEWQPDYEAYAKVLENHPQLGTFFWSLMVKPAYLPPQRKKGTLNGVFHEDGAVWSLDDARAIANDPNFEAEERREWPEWAKEIPENVFVK</sequence>
<dbReference type="KEGG" id="grc:GI584_05645"/>
<dbReference type="GO" id="GO:0000272">
    <property type="term" value="P:polysaccharide catabolic process"/>
    <property type="evidence" value="ECO:0007669"/>
    <property type="project" value="UniProtKB-KW"/>
</dbReference>
<reference evidence="4 5" key="1">
    <citation type="submission" date="2019-11" db="EMBL/GenBank/DDBJ databases">
        <title>Gracilibacillus salitolerans sp. nov., a moderate halophile isolated from a saline soil in northwest China.</title>
        <authorList>
            <person name="Gan L."/>
        </authorList>
    </citation>
    <scope>NUCLEOTIDE SEQUENCE [LARGE SCALE GENOMIC DNA]</scope>
    <source>
        <strain evidence="4 5">SCU50</strain>
    </source>
</reference>
<dbReference type="AlphaFoldDB" id="A0A5Q2THK6"/>
<proteinExistence type="predicted"/>
<name>A0A5Q2THK6_9BACI</name>
<keyword evidence="1 4" id="KW-0378">Hydrolase</keyword>
<dbReference type="Gene3D" id="3.20.20.80">
    <property type="entry name" value="Glycosidases"/>
    <property type="match status" value="1"/>
</dbReference>
<organism evidence="4 5">
    <name type="scientific">Gracilibacillus salitolerans</name>
    <dbReference type="NCBI Taxonomy" id="2663022"/>
    <lineage>
        <taxon>Bacteria</taxon>
        <taxon>Bacillati</taxon>
        <taxon>Bacillota</taxon>
        <taxon>Bacilli</taxon>
        <taxon>Bacillales</taxon>
        <taxon>Bacillaceae</taxon>
        <taxon>Gracilibacillus</taxon>
    </lineage>
</organism>
<keyword evidence="3" id="KW-0624">Polysaccharide degradation</keyword>
<keyword evidence="5" id="KW-1185">Reference proteome</keyword>
<accession>A0A5Q2THK6</accession>
<keyword evidence="2" id="KW-0326">Glycosidase</keyword>
<protein>
    <submittedName>
        <fullName evidence="4">Glycoside hydrolase</fullName>
    </submittedName>
</protein>